<sequence length="351" mass="40137">MSIFLGKEKAEDPYVTASISVTNLTVYPKLTNAHPSIEEDFFGSPLTEEERKIAIHSCPRTSSMKYVPSSMKYTVSSTVKKTDSDFYEIQLSLDQETRPSVNTTMRALLTEISTTVTQKALYNFHRELVLTGNPTQPIKSEKRSLMDQEVLNDIIAKKPSASAPWPYYETYGPTSEVSPASLQNKAESGDKKGSSKRSRFLSIEESYQKDKMKRPWTLWSVFYDPEKYERSRDSIRPPQAQYSCRKAELQYGESFFNLQNDNLKGLPDLFKTTRWINAYSSLQENPKISQVSLERSLLPVFLSPIRTILIPFVFTKILRPVFECAKSNNMRFSACKNDLLIMGAPKVYPKF</sequence>
<accession>A0A1R0GTU9</accession>
<name>A0A1R0GTU9_9FUNG</name>
<protein>
    <submittedName>
        <fullName evidence="2">Uncharacterized protein</fullName>
    </submittedName>
</protein>
<gene>
    <name evidence="2" type="ORF">AYI68_g5603</name>
</gene>
<organism evidence="2 3">
    <name type="scientific">Smittium mucronatum</name>
    <dbReference type="NCBI Taxonomy" id="133383"/>
    <lineage>
        <taxon>Eukaryota</taxon>
        <taxon>Fungi</taxon>
        <taxon>Fungi incertae sedis</taxon>
        <taxon>Zoopagomycota</taxon>
        <taxon>Kickxellomycotina</taxon>
        <taxon>Harpellomycetes</taxon>
        <taxon>Harpellales</taxon>
        <taxon>Legeriomycetaceae</taxon>
        <taxon>Smittium</taxon>
    </lineage>
</organism>
<evidence type="ECO:0000256" key="1">
    <source>
        <dbReference type="SAM" id="MobiDB-lite"/>
    </source>
</evidence>
<feature type="compositionally biased region" description="Polar residues" evidence="1">
    <location>
        <begin position="175"/>
        <end position="186"/>
    </location>
</feature>
<dbReference type="EMBL" id="LSSL01003589">
    <property type="protein sequence ID" value="OLY80301.1"/>
    <property type="molecule type" value="Genomic_DNA"/>
</dbReference>
<dbReference type="AlphaFoldDB" id="A0A1R0GTU9"/>
<feature type="region of interest" description="Disordered" evidence="1">
    <location>
        <begin position="175"/>
        <end position="199"/>
    </location>
</feature>
<dbReference type="OrthoDB" id="5545891at2759"/>
<dbReference type="Proteomes" id="UP000187455">
    <property type="component" value="Unassembled WGS sequence"/>
</dbReference>
<evidence type="ECO:0000313" key="2">
    <source>
        <dbReference type="EMBL" id="OLY80301.1"/>
    </source>
</evidence>
<dbReference type="STRING" id="133383.A0A1R0GTU9"/>
<comment type="caution">
    <text evidence="2">The sequence shown here is derived from an EMBL/GenBank/DDBJ whole genome shotgun (WGS) entry which is preliminary data.</text>
</comment>
<evidence type="ECO:0000313" key="3">
    <source>
        <dbReference type="Proteomes" id="UP000187455"/>
    </source>
</evidence>
<reference evidence="2 3" key="1">
    <citation type="journal article" date="2016" name="Mol. Biol. Evol.">
        <title>Genome-Wide Survey of Gut Fungi (Harpellales) Reveals the First Horizontally Transferred Ubiquitin Gene from a Mosquito Host.</title>
        <authorList>
            <person name="Wang Y."/>
            <person name="White M.M."/>
            <person name="Kvist S."/>
            <person name="Moncalvo J.M."/>
        </authorList>
    </citation>
    <scope>NUCLEOTIDE SEQUENCE [LARGE SCALE GENOMIC DNA]</scope>
    <source>
        <strain evidence="2 3">ALG-7-W6</strain>
    </source>
</reference>
<keyword evidence="3" id="KW-1185">Reference proteome</keyword>
<proteinExistence type="predicted"/>